<dbReference type="RefSeq" id="WP_343753160.1">
    <property type="nucleotide sequence ID" value="NZ_BAAACW010000017.1"/>
</dbReference>
<sequence length="252" mass="27844">MLEKIESTQNKQVKEWKKLLSRKGRKKQKKYIIEGVHLVEEARRYGASIDTLLIREDKVDDYKELVTDSTLLISKEVAHTLTDAITDQGILAIVDIREKKDAVELDKPILLVDEVQDPGNIGTLIRSADAAGFGAVILGKGSADLYNPKTIRSTQGSHFHLSVIQDELEEWVERLKMAGHPVYGTALDERAVSHRTVSPQDSFGLIVGNEGSGVRPNLLSQTTKNLYIPIKGKAESLNVAVAGSILMFALYP</sequence>
<dbReference type="Proteomes" id="UP001501166">
    <property type="component" value="Unassembled WGS sequence"/>
</dbReference>
<name>A0ABN0X1L7_9LACT</name>
<proteinExistence type="inferred from homology"/>
<evidence type="ECO:0000313" key="5">
    <source>
        <dbReference type="EMBL" id="GAA0352864.1"/>
    </source>
</evidence>
<organism evidence="5 6">
    <name type="scientific">Alkalibacterium iburiense</name>
    <dbReference type="NCBI Taxonomy" id="290589"/>
    <lineage>
        <taxon>Bacteria</taxon>
        <taxon>Bacillati</taxon>
        <taxon>Bacillota</taxon>
        <taxon>Bacilli</taxon>
        <taxon>Lactobacillales</taxon>
        <taxon>Carnobacteriaceae</taxon>
        <taxon>Alkalibacterium</taxon>
    </lineage>
</organism>
<dbReference type="Pfam" id="PF22435">
    <property type="entry name" value="MRM3-like_sub_bind"/>
    <property type="match status" value="1"/>
</dbReference>
<evidence type="ECO:0000259" key="4">
    <source>
        <dbReference type="SMART" id="SM00967"/>
    </source>
</evidence>
<evidence type="ECO:0000313" key="6">
    <source>
        <dbReference type="Proteomes" id="UP001501166"/>
    </source>
</evidence>
<dbReference type="GO" id="GO:0008168">
    <property type="term" value="F:methyltransferase activity"/>
    <property type="evidence" value="ECO:0007669"/>
    <property type="project" value="UniProtKB-KW"/>
</dbReference>
<comment type="caution">
    <text evidence="5">The sequence shown here is derived from an EMBL/GenBank/DDBJ whole genome shotgun (WGS) entry which is preliminary data.</text>
</comment>
<dbReference type="InterPro" id="IPR029026">
    <property type="entry name" value="tRNA_m1G_MTases_N"/>
</dbReference>
<dbReference type="InterPro" id="IPR029028">
    <property type="entry name" value="Alpha/beta_knot_MTases"/>
</dbReference>
<reference evidence="5 6" key="1">
    <citation type="journal article" date="2019" name="Int. J. Syst. Evol. Microbiol.">
        <title>The Global Catalogue of Microorganisms (GCM) 10K type strain sequencing project: providing services to taxonomists for standard genome sequencing and annotation.</title>
        <authorList>
            <consortium name="The Broad Institute Genomics Platform"/>
            <consortium name="The Broad Institute Genome Sequencing Center for Infectious Disease"/>
            <person name="Wu L."/>
            <person name="Ma J."/>
        </authorList>
    </citation>
    <scope>NUCLEOTIDE SEQUENCE [LARGE SCALE GENOMIC DNA]</scope>
    <source>
        <strain evidence="5 6">JCM 12662</strain>
    </source>
</reference>
<keyword evidence="3" id="KW-0808">Transferase</keyword>
<accession>A0ABN0X1L7</accession>
<keyword evidence="2 5" id="KW-0489">Methyltransferase</keyword>
<dbReference type="Gene3D" id="3.40.1280.10">
    <property type="match status" value="1"/>
</dbReference>
<dbReference type="InterPro" id="IPR013123">
    <property type="entry name" value="SpoU_subst-bd"/>
</dbReference>
<dbReference type="PANTHER" id="PTHR43191">
    <property type="entry name" value="RRNA METHYLTRANSFERASE 3"/>
    <property type="match status" value="1"/>
</dbReference>
<feature type="domain" description="RNA 2-O ribose methyltransferase substrate binding" evidence="4">
    <location>
        <begin position="32"/>
        <end position="100"/>
    </location>
</feature>
<dbReference type="SMART" id="SM00967">
    <property type="entry name" value="SpoU_sub_bind"/>
    <property type="match status" value="1"/>
</dbReference>
<protein>
    <submittedName>
        <fullName evidence="5">RNA methyltransferase</fullName>
    </submittedName>
</protein>
<dbReference type="SUPFAM" id="SSF55315">
    <property type="entry name" value="L30e-like"/>
    <property type="match status" value="1"/>
</dbReference>
<keyword evidence="6" id="KW-1185">Reference proteome</keyword>
<dbReference type="InterPro" id="IPR029064">
    <property type="entry name" value="Ribosomal_eL30-like_sf"/>
</dbReference>
<evidence type="ECO:0000256" key="3">
    <source>
        <dbReference type="ARBA" id="ARBA00022679"/>
    </source>
</evidence>
<dbReference type="SUPFAM" id="SSF75217">
    <property type="entry name" value="alpha/beta knot"/>
    <property type="match status" value="1"/>
</dbReference>
<dbReference type="InterPro" id="IPR051259">
    <property type="entry name" value="rRNA_Methyltransferase"/>
</dbReference>
<evidence type="ECO:0000256" key="2">
    <source>
        <dbReference type="ARBA" id="ARBA00022603"/>
    </source>
</evidence>
<dbReference type="Gene3D" id="3.30.1330.30">
    <property type="match status" value="1"/>
</dbReference>
<gene>
    <name evidence="5" type="ORF">GCM10008932_02370</name>
</gene>
<dbReference type="CDD" id="cd18095">
    <property type="entry name" value="SpoU-like_rRNA-MTase"/>
    <property type="match status" value="1"/>
</dbReference>
<dbReference type="GO" id="GO:0032259">
    <property type="term" value="P:methylation"/>
    <property type="evidence" value="ECO:0007669"/>
    <property type="project" value="UniProtKB-KW"/>
</dbReference>
<evidence type="ECO:0000256" key="1">
    <source>
        <dbReference type="ARBA" id="ARBA00007228"/>
    </source>
</evidence>
<dbReference type="InterPro" id="IPR053888">
    <property type="entry name" value="MRM3-like_sub_bind"/>
</dbReference>
<dbReference type="Pfam" id="PF00588">
    <property type="entry name" value="SpoU_methylase"/>
    <property type="match status" value="1"/>
</dbReference>
<dbReference type="EMBL" id="BAAACW010000017">
    <property type="protein sequence ID" value="GAA0352864.1"/>
    <property type="molecule type" value="Genomic_DNA"/>
</dbReference>
<comment type="similarity">
    <text evidence="1">Belongs to the class IV-like SAM-binding methyltransferase superfamily. RNA methyltransferase TrmH family.</text>
</comment>
<dbReference type="PANTHER" id="PTHR43191:SF2">
    <property type="entry name" value="RRNA METHYLTRANSFERASE 3, MITOCHONDRIAL"/>
    <property type="match status" value="1"/>
</dbReference>
<dbReference type="InterPro" id="IPR001537">
    <property type="entry name" value="SpoU_MeTrfase"/>
</dbReference>